<dbReference type="Proteomes" id="UP000306324">
    <property type="component" value="Unassembled WGS sequence"/>
</dbReference>
<comment type="caution">
    <text evidence="2">The sequence shown here is derived from an EMBL/GenBank/DDBJ whole genome shotgun (WGS) entry which is preliminary data.</text>
</comment>
<evidence type="ECO:0000313" key="2">
    <source>
        <dbReference type="EMBL" id="TMQ76119.1"/>
    </source>
</evidence>
<evidence type="ECO:0000313" key="3">
    <source>
        <dbReference type="Proteomes" id="UP000306324"/>
    </source>
</evidence>
<gene>
    <name evidence="2" type="ORF">ACCUM_0113</name>
</gene>
<feature type="region of interest" description="Disordered" evidence="1">
    <location>
        <begin position="137"/>
        <end position="166"/>
    </location>
</feature>
<organism evidence="2 3">
    <name type="scientific">Candidatus Accumulibacter phosphatis</name>
    <dbReference type="NCBI Taxonomy" id="327160"/>
    <lineage>
        <taxon>Bacteria</taxon>
        <taxon>Pseudomonadati</taxon>
        <taxon>Pseudomonadota</taxon>
        <taxon>Betaproteobacteria</taxon>
        <taxon>Candidatus Accumulibacter</taxon>
    </lineage>
</organism>
<reference evidence="2 3" key="1">
    <citation type="submission" date="2019-04" db="EMBL/GenBank/DDBJ databases">
        <title>A novel phosphate-accumulating bacterium identified in bioreactor for phosphate removal from wastewater.</title>
        <authorList>
            <person name="Kotlyarov R.Y."/>
            <person name="Beletsky A.V."/>
            <person name="Kallistova A.Y."/>
            <person name="Dorofeev A.G."/>
            <person name="Nikolaev Y.Y."/>
            <person name="Pimenov N.V."/>
            <person name="Ravin N.V."/>
            <person name="Mardanov A.V."/>
        </authorList>
    </citation>
    <scope>NUCLEOTIDE SEQUENCE [LARGE SCALE GENOMIC DNA]</scope>
    <source>
        <strain evidence="2 3">Bin19</strain>
    </source>
</reference>
<sequence>MQTMNPEFRAQTLSALRAGTINLNCGAVCAWGWVNERARMRAFDAAGDWESLALRVAQVGYQKDLAYYYLGRAAEGLGYREAALAYYGDSYTLATGSQPGAQCRQIAGDCMGVDLLAVLPVKLKLNTGNAASGVNRISMKQGQNADSAQSRESSLPAPLATQAQDG</sequence>
<protein>
    <submittedName>
        <fullName evidence="2">Uncharacterized protein</fullName>
    </submittedName>
</protein>
<dbReference type="EMBL" id="SWAD01000063">
    <property type="protein sequence ID" value="TMQ76119.1"/>
    <property type="molecule type" value="Genomic_DNA"/>
</dbReference>
<name>A0A5S4ELB2_9PROT</name>
<keyword evidence="3" id="KW-1185">Reference proteome</keyword>
<accession>A0A5S4ELB2</accession>
<feature type="compositionally biased region" description="Polar residues" evidence="1">
    <location>
        <begin position="138"/>
        <end position="153"/>
    </location>
</feature>
<dbReference type="AlphaFoldDB" id="A0A5S4ELB2"/>
<proteinExistence type="predicted"/>
<evidence type="ECO:0000256" key="1">
    <source>
        <dbReference type="SAM" id="MobiDB-lite"/>
    </source>
</evidence>